<keyword evidence="3 4" id="KW-0592">Phosphate transport</keyword>
<feature type="domain" description="PBP" evidence="8">
    <location>
        <begin position="41"/>
        <end position="339"/>
    </location>
</feature>
<proteinExistence type="inferred from homology"/>
<dbReference type="OrthoDB" id="9801510at2"/>
<evidence type="ECO:0000256" key="5">
    <source>
        <dbReference type="PIRSR" id="PIRSR002756-1"/>
    </source>
</evidence>
<evidence type="ECO:0000313" key="10">
    <source>
        <dbReference type="Proteomes" id="UP000295411"/>
    </source>
</evidence>
<evidence type="ECO:0000256" key="2">
    <source>
        <dbReference type="ARBA" id="ARBA00022448"/>
    </source>
</evidence>
<feature type="binding site" evidence="5">
    <location>
        <begin position="190"/>
        <end position="192"/>
    </location>
    <ligand>
        <name>phosphate</name>
        <dbReference type="ChEBI" id="CHEBI:43474"/>
    </ligand>
</feature>
<dbReference type="AlphaFoldDB" id="A0A4R5TUA7"/>
<name>A0A4R5TUA7_9MICC</name>
<sequence length="373" mass="38169">MKPVPSRLTAAASAVILGVTLAACGSDYPLGPEQEAAARNADSKLQGAITGAGSSAQGPAMEAWRAAFATVNPRAQVQYSPDGSGAGRGALLAGAVTFAGSDAYLSDEELAESTEACGSGGAFNIPAYVSPISIAFNLPGITELNLDAAAIAKIFRGEITVWNDPEIASQNPGVDLPGTRIAPVSRSDDSGTTENFTDYLHAVVPEIWTDEPDGTWPGNIGGENSKGNSGVVSTVSGTEGAVTYADDSAVGPPLGRVNLRVGSEYVPVSAEAAAAAVDLASMVPGRPDYDMSLELDRTTTAPGAYPLVLVSYHIYCTSYENEQSAEVAKAFGEYAVSEEGQQEAAEAAKSAPLSAELSRRAMQSIAGITVAKS</sequence>
<dbReference type="InterPro" id="IPR050962">
    <property type="entry name" value="Phosphate-bind_PstS"/>
</dbReference>
<accession>A0A4R5TUA7</accession>
<dbReference type="PIRSF" id="PIRSF002756">
    <property type="entry name" value="PstS"/>
    <property type="match status" value="1"/>
</dbReference>
<evidence type="ECO:0000259" key="8">
    <source>
        <dbReference type="Pfam" id="PF12849"/>
    </source>
</evidence>
<dbReference type="EMBL" id="SMTK01000004">
    <property type="protein sequence ID" value="TDK24636.1"/>
    <property type="molecule type" value="Genomic_DNA"/>
</dbReference>
<evidence type="ECO:0000256" key="4">
    <source>
        <dbReference type="PIRNR" id="PIRNR002756"/>
    </source>
</evidence>
<feature type="binding site" evidence="5">
    <location>
        <position position="102"/>
    </location>
    <ligand>
        <name>phosphate</name>
        <dbReference type="ChEBI" id="CHEBI:43474"/>
    </ligand>
</feature>
<evidence type="ECO:0000256" key="3">
    <source>
        <dbReference type="ARBA" id="ARBA00022592"/>
    </source>
</evidence>
<dbReference type="SUPFAM" id="SSF53850">
    <property type="entry name" value="Periplasmic binding protein-like II"/>
    <property type="match status" value="1"/>
</dbReference>
<dbReference type="Gene3D" id="3.40.190.10">
    <property type="entry name" value="Periplasmic binding protein-like II"/>
    <property type="match status" value="2"/>
</dbReference>
<feature type="region of interest" description="Disordered" evidence="6">
    <location>
        <begin position="170"/>
        <end position="192"/>
    </location>
</feature>
<keyword evidence="10" id="KW-1185">Reference proteome</keyword>
<dbReference type="RefSeq" id="WP_133404306.1">
    <property type="nucleotide sequence ID" value="NZ_SMTK01000004.1"/>
</dbReference>
<feature type="binding site" evidence="5">
    <location>
        <position position="84"/>
    </location>
    <ligand>
        <name>phosphate</name>
        <dbReference type="ChEBI" id="CHEBI:43474"/>
    </ligand>
</feature>
<evidence type="ECO:0000256" key="6">
    <source>
        <dbReference type="SAM" id="MobiDB-lite"/>
    </source>
</evidence>
<reference evidence="9 10" key="1">
    <citation type="submission" date="2019-03" db="EMBL/GenBank/DDBJ databases">
        <title>Arthrobacter sp. nov., an bacterium isolated from biocrust in Mu Us Desert.</title>
        <authorList>
            <person name="Lixiong L."/>
        </authorList>
    </citation>
    <scope>NUCLEOTIDE SEQUENCE [LARGE SCALE GENOMIC DNA]</scope>
    <source>
        <strain evidence="9 10">SLN-3</strain>
    </source>
</reference>
<dbReference type="GO" id="GO:0042301">
    <property type="term" value="F:phosphate ion binding"/>
    <property type="evidence" value="ECO:0007669"/>
    <property type="project" value="InterPro"/>
</dbReference>
<evidence type="ECO:0000313" key="9">
    <source>
        <dbReference type="EMBL" id="TDK24636.1"/>
    </source>
</evidence>
<feature type="binding site" evidence="5">
    <location>
        <begin position="54"/>
        <end position="56"/>
    </location>
    <ligand>
        <name>phosphate</name>
        <dbReference type="ChEBI" id="CHEBI:43474"/>
    </ligand>
</feature>
<dbReference type="InterPro" id="IPR024370">
    <property type="entry name" value="PBP_domain"/>
</dbReference>
<dbReference type="GO" id="GO:0035435">
    <property type="term" value="P:phosphate ion transmembrane transport"/>
    <property type="evidence" value="ECO:0007669"/>
    <property type="project" value="InterPro"/>
</dbReference>
<keyword evidence="2 4" id="KW-0813">Transport</keyword>
<keyword evidence="7" id="KW-0732">Signal</keyword>
<evidence type="ECO:0000256" key="1">
    <source>
        <dbReference type="ARBA" id="ARBA00008725"/>
    </source>
</evidence>
<dbReference type="Proteomes" id="UP000295411">
    <property type="component" value="Unassembled WGS sequence"/>
</dbReference>
<dbReference type="InterPro" id="IPR005673">
    <property type="entry name" value="ABC_phos-bd_PstS"/>
</dbReference>
<comment type="caution">
    <text evidence="9">The sequence shown here is derived from an EMBL/GenBank/DDBJ whole genome shotgun (WGS) entry which is preliminary data.</text>
</comment>
<dbReference type="PANTHER" id="PTHR42996">
    <property type="entry name" value="PHOSPHATE-BINDING PROTEIN PSTS"/>
    <property type="match status" value="1"/>
</dbReference>
<dbReference type="PROSITE" id="PS51257">
    <property type="entry name" value="PROKAR_LIPOPROTEIN"/>
    <property type="match status" value="1"/>
</dbReference>
<organism evidence="9 10">
    <name type="scientific">Arthrobacter crusticola</name>
    <dbReference type="NCBI Taxonomy" id="2547960"/>
    <lineage>
        <taxon>Bacteria</taxon>
        <taxon>Bacillati</taxon>
        <taxon>Actinomycetota</taxon>
        <taxon>Actinomycetes</taxon>
        <taxon>Micrococcales</taxon>
        <taxon>Micrococcaceae</taxon>
        <taxon>Arthrobacter</taxon>
    </lineage>
</organism>
<feature type="chain" id="PRO_5038429441" description="Phosphate-binding protein" evidence="7">
    <location>
        <begin position="23"/>
        <end position="373"/>
    </location>
</feature>
<evidence type="ECO:0000256" key="7">
    <source>
        <dbReference type="SAM" id="SignalP"/>
    </source>
</evidence>
<dbReference type="GO" id="GO:0043190">
    <property type="term" value="C:ATP-binding cassette (ABC) transporter complex"/>
    <property type="evidence" value="ECO:0007669"/>
    <property type="project" value="InterPro"/>
</dbReference>
<comment type="similarity">
    <text evidence="1 4">Belongs to the PstS family.</text>
</comment>
<dbReference type="PANTHER" id="PTHR42996:SF1">
    <property type="entry name" value="PHOSPHATE-BINDING PROTEIN PSTS"/>
    <property type="match status" value="1"/>
</dbReference>
<dbReference type="CDD" id="cd13565">
    <property type="entry name" value="PBP2_PstS"/>
    <property type="match status" value="1"/>
</dbReference>
<dbReference type="NCBIfam" id="TIGR00975">
    <property type="entry name" value="3a0107s03"/>
    <property type="match status" value="1"/>
</dbReference>
<protein>
    <recommendedName>
        <fullName evidence="4">Phosphate-binding protein</fullName>
    </recommendedName>
</protein>
<feature type="signal peptide" evidence="7">
    <location>
        <begin position="1"/>
        <end position="22"/>
    </location>
</feature>
<gene>
    <name evidence="9" type="primary">pstS</name>
    <name evidence="9" type="ORF">E2F48_12475</name>
</gene>
<dbReference type="Pfam" id="PF12849">
    <property type="entry name" value="PBP_like_2"/>
    <property type="match status" value="1"/>
</dbReference>